<accession>A0A286FYT1</accession>
<name>A0A286FYT1_9BACT</name>
<feature type="domain" description="Cas6b C-terminal" evidence="1">
    <location>
        <begin position="155"/>
        <end position="262"/>
    </location>
</feature>
<feature type="domain" description="Cas6b N-terminal" evidence="2">
    <location>
        <begin position="32"/>
        <end position="141"/>
    </location>
</feature>
<dbReference type="Pfam" id="PF17955">
    <property type="entry name" value="Cas6b_N"/>
    <property type="match status" value="1"/>
</dbReference>
<dbReference type="InterPro" id="IPR041528">
    <property type="entry name" value="Cas6b_N"/>
</dbReference>
<organism evidence="3 4">
    <name type="scientific">Spirosoma fluviale</name>
    <dbReference type="NCBI Taxonomy" id="1597977"/>
    <lineage>
        <taxon>Bacteria</taxon>
        <taxon>Pseudomonadati</taxon>
        <taxon>Bacteroidota</taxon>
        <taxon>Cytophagia</taxon>
        <taxon>Cytophagales</taxon>
        <taxon>Cytophagaceae</taxon>
        <taxon>Spirosoma</taxon>
    </lineage>
</organism>
<dbReference type="AlphaFoldDB" id="A0A286FYT1"/>
<evidence type="ECO:0008006" key="5">
    <source>
        <dbReference type="Google" id="ProtNLM"/>
    </source>
</evidence>
<protein>
    <recommendedName>
        <fullName evidence="5">DNA repair protein</fullName>
    </recommendedName>
</protein>
<keyword evidence="4" id="KW-1185">Reference proteome</keyword>
<dbReference type="Proteomes" id="UP000219452">
    <property type="component" value="Unassembled WGS sequence"/>
</dbReference>
<reference evidence="4" key="1">
    <citation type="submission" date="2017-09" db="EMBL/GenBank/DDBJ databases">
        <authorList>
            <person name="Varghese N."/>
            <person name="Submissions S."/>
        </authorList>
    </citation>
    <scope>NUCLEOTIDE SEQUENCE [LARGE SCALE GENOMIC DNA]</scope>
    <source>
        <strain evidence="4">DSM 29961</strain>
    </source>
</reference>
<gene>
    <name evidence="3" type="ORF">SAMN06269250_2650</name>
</gene>
<dbReference type="EMBL" id="OCNH01000002">
    <property type="protein sequence ID" value="SOD88403.1"/>
    <property type="molecule type" value="Genomic_DNA"/>
</dbReference>
<evidence type="ECO:0000313" key="3">
    <source>
        <dbReference type="EMBL" id="SOD88403.1"/>
    </source>
</evidence>
<dbReference type="InterPro" id="IPR020209">
    <property type="entry name" value="Cas6b_C"/>
</dbReference>
<evidence type="ECO:0000259" key="2">
    <source>
        <dbReference type="Pfam" id="PF17955"/>
    </source>
</evidence>
<evidence type="ECO:0000313" key="4">
    <source>
        <dbReference type="Proteomes" id="UP000219452"/>
    </source>
</evidence>
<proteinExistence type="predicted"/>
<dbReference type="Pfam" id="PF17262">
    <property type="entry name" value="Cas6b_C"/>
    <property type="match status" value="1"/>
</dbReference>
<sequence>MKKVYASKKKLILNHTLTTTNPLMPHRAQTLIPITTVTFPEIALRTRDAHKLRGYFGELFREHSPLLHNHLESEAGAEGATAVKFRYAYPLVQYKVLDRVPTLVGLGEGATLLTQLFLQIREVQIENDTFPVLSKHIRHERVPIGLARGDGPLDLIEYRFETLWMALNQANYRDYRSYSEQEQQAQLKRVLTSQLLALFREFGLWLEPHERIMVRLSVEERSTQFKNQTMVAFTGGFLTNVVLPDGIGLGKAVSRGFGTLTRMNNGK</sequence>
<evidence type="ECO:0000259" key="1">
    <source>
        <dbReference type="Pfam" id="PF17262"/>
    </source>
</evidence>